<organism evidence="10 11">
    <name type="scientific">Acrocarpospora phusangensis</name>
    <dbReference type="NCBI Taxonomy" id="1070424"/>
    <lineage>
        <taxon>Bacteria</taxon>
        <taxon>Bacillati</taxon>
        <taxon>Actinomycetota</taxon>
        <taxon>Actinomycetes</taxon>
        <taxon>Streptosporangiales</taxon>
        <taxon>Streptosporangiaceae</taxon>
        <taxon>Acrocarpospora</taxon>
    </lineage>
</organism>
<name>A0A919UQT0_9ACTN</name>
<dbReference type="GO" id="GO:0003985">
    <property type="term" value="F:acetyl-CoA C-acetyltransferase activity"/>
    <property type="evidence" value="ECO:0007669"/>
    <property type="project" value="UniProtKB-EC"/>
</dbReference>
<evidence type="ECO:0000259" key="9">
    <source>
        <dbReference type="Pfam" id="PF02803"/>
    </source>
</evidence>
<dbReference type="EMBL" id="BOOA01000044">
    <property type="protein sequence ID" value="GIH26733.1"/>
    <property type="molecule type" value="Genomic_DNA"/>
</dbReference>
<feature type="domain" description="Thiolase N-terminal" evidence="8">
    <location>
        <begin position="8"/>
        <end position="261"/>
    </location>
</feature>
<dbReference type="InterPro" id="IPR020616">
    <property type="entry name" value="Thiolase_N"/>
</dbReference>
<evidence type="ECO:0000256" key="4">
    <source>
        <dbReference type="ARBA" id="ARBA00023315"/>
    </source>
</evidence>
<evidence type="ECO:0000313" key="10">
    <source>
        <dbReference type="EMBL" id="GIH26733.1"/>
    </source>
</evidence>
<dbReference type="PANTHER" id="PTHR18919">
    <property type="entry name" value="ACETYL-COA C-ACYLTRANSFERASE"/>
    <property type="match status" value="1"/>
</dbReference>
<accession>A0A919UQT0</accession>
<feature type="active site" description="Proton acceptor" evidence="6">
    <location>
        <position position="379"/>
    </location>
</feature>
<dbReference type="FunFam" id="3.40.47.10:FF:000010">
    <property type="entry name" value="Acetyl-CoA acetyltransferase (Thiolase)"/>
    <property type="match status" value="1"/>
</dbReference>
<dbReference type="Gene3D" id="3.40.47.10">
    <property type="match status" value="1"/>
</dbReference>
<evidence type="ECO:0000259" key="8">
    <source>
        <dbReference type="Pfam" id="PF00108"/>
    </source>
</evidence>
<dbReference type="SUPFAM" id="SSF53901">
    <property type="entry name" value="Thiolase-like"/>
    <property type="match status" value="2"/>
</dbReference>
<dbReference type="PROSITE" id="PS00099">
    <property type="entry name" value="THIOLASE_3"/>
    <property type="match status" value="1"/>
</dbReference>
<dbReference type="AlphaFoldDB" id="A0A919UQT0"/>
<dbReference type="InterPro" id="IPR002155">
    <property type="entry name" value="Thiolase"/>
</dbReference>
<dbReference type="PANTHER" id="PTHR18919:SF107">
    <property type="entry name" value="ACETYL-COA ACETYLTRANSFERASE, CYTOSOLIC"/>
    <property type="match status" value="1"/>
</dbReference>
<dbReference type="InterPro" id="IPR016039">
    <property type="entry name" value="Thiolase-like"/>
</dbReference>
<dbReference type="Pfam" id="PF02803">
    <property type="entry name" value="Thiolase_C"/>
    <property type="match status" value="1"/>
</dbReference>
<gene>
    <name evidence="10" type="ORF">Aph01nite_50430</name>
</gene>
<evidence type="ECO:0000313" key="11">
    <source>
        <dbReference type="Proteomes" id="UP000640052"/>
    </source>
</evidence>
<keyword evidence="11" id="KW-1185">Reference proteome</keyword>
<dbReference type="Proteomes" id="UP000640052">
    <property type="component" value="Unassembled WGS sequence"/>
</dbReference>
<protein>
    <recommendedName>
        <fullName evidence="5">Probable acetyl-CoA acetyltransferase</fullName>
        <ecNumber evidence="2">2.3.1.9</ecNumber>
    </recommendedName>
</protein>
<dbReference type="CDD" id="cd00751">
    <property type="entry name" value="thiolase"/>
    <property type="match status" value="1"/>
</dbReference>
<feature type="active site" description="Proton acceptor" evidence="6">
    <location>
        <position position="349"/>
    </location>
</feature>
<dbReference type="Pfam" id="PF00108">
    <property type="entry name" value="Thiolase_N"/>
    <property type="match status" value="1"/>
</dbReference>
<evidence type="ECO:0000256" key="7">
    <source>
        <dbReference type="RuleBase" id="RU003557"/>
    </source>
</evidence>
<reference evidence="10" key="1">
    <citation type="submission" date="2021-01" db="EMBL/GenBank/DDBJ databases">
        <title>Whole genome shotgun sequence of Acrocarpospora phusangensis NBRC 108782.</title>
        <authorList>
            <person name="Komaki H."/>
            <person name="Tamura T."/>
        </authorList>
    </citation>
    <scope>NUCLEOTIDE SEQUENCE</scope>
    <source>
        <strain evidence="10">NBRC 108782</strain>
    </source>
</reference>
<dbReference type="InterPro" id="IPR020610">
    <property type="entry name" value="Thiolase_AS"/>
</dbReference>
<keyword evidence="4 7" id="KW-0012">Acyltransferase</keyword>
<dbReference type="InterPro" id="IPR020617">
    <property type="entry name" value="Thiolase_C"/>
</dbReference>
<evidence type="ECO:0000256" key="2">
    <source>
        <dbReference type="ARBA" id="ARBA00012705"/>
    </source>
</evidence>
<dbReference type="PIRSF" id="PIRSF000429">
    <property type="entry name" value="Ac-CoA_Ac_transf"/>
    <property type="match status" value="1"/>
</dbReference>
<comment type="caution">
    <text evidence="10">The sequence shown here is derived from an EMBL/GenBank/DDBJ whole genome shotgun (WGS) entry which is preliminary data.</text>
</comment>
<evidence type="ECO:0000256" key="1">
    <source>
        <dbReference type="ARBA" id="ARBA00010982"/>
    </source>
</evidence>
<comment type="similarity">
    <text evidence="1 7">Belongs to the thiolase-like superfamily. Thiolase family.</text>
</comment>
<dbReference type="EC" id="2.3.1.9" evidence="2"/>
<feature type="active site" description="Acyl-thioester intermediate" evidence="6">
    <location>
        <position position="93"/>
    </location>
</feature>
<feature type="domain" description="Thiolase C-terminal" evidence="9">
    <location>
        <begin position="270"/>
        <end position="391"/>
    </location>
</feature>
<dbReference type="NCBIfam" id="TIGR01930">
    <property type="entry name" value="AcCoA-C-Actrans"/>
    <property type="match status" value="1"/>
</dbReference>
<proteinExistence type="inferred from homology"/>
<sequence length="393" mass="40547">MEEPVEPYILDAVRTPFGRNRGGLSGVRIDDLAAHPITALVKRHPGLDPARIAEVVYGNSNGAGEDNRNVARMAVLLSGLPETTPAVTVNRLCGSGAEAIAQAARLIRTGEADLVIAGGVEGMSRAPYVLPPIDQALPRDLALLPTTIGWRMANPEFPSRWTESLGTSAERVATEKGIGRAAQDDWALRSHQRAHAAWQNGLHDGYVTECAGVTRDECIRPGTTPDALAALAPAFTRDGTVTAGNSSPINDGAVAVLIGSEQAAADLGVDPIARIAGSAVAALAPDRFALAPVPAIHKLLGRAGRTLADLDVVELNEAFAAMVLSCLDELPGLDPERVNPNGGAIALGHPIGASAARAVADCARHLRRTGGGLGLTAACIGVGQGIAVLLETP</sequence>
<keyword evidence="3 7" id="KW-0808">Transferase</keyword>
<evidence type="ECO:0000256" key="6">
    <source>
        <dbReference type="PIRSR" id="PIRSR000429-1"/>
    </source>
</evidence>
<evidence type="ECO:0000256" key="5">
    <source>
        <dbReference type="ARBA" id="ARBA00040529"/>
    </source>
</evidence>
<evidence type="ECO:0000256" key="3">
    <source>
        <dbReference type="ARBA" id="ARBA00022679"/>
    </source>
</evidence>